<dbReference type="EMBL" id="JAWDGP010007140">
    <property type="protein sequence ID" value="KAK3729484.1"/>
    <property type="molecule type" value="Genomic_DNA"/>
</dbReference>
<organism evidence="1 2">
    <name type="scientific">Elysia crispata</name>
    <name type="common">lettuce slug</name>
    <dbReference type="NCBI Taxonomy" id="231223"/>
    <lineage>
        <taxon>Eukaryota</taxon>
        <taxon>Metazoa</taxon>
        <taxon>Spiralia</taxon>
        <taxon>Lophotrochozoa</taxon>
        <taxon>Mollusca</taxon>
        <taxon>Gastropoda</taxon>
        <taxon>Heterobranchia</taxon>
        <taxon>Euthyneura</taxon>
        <taxon>Panpulmonata</taxon>
        <taxon>Sacoglossa</taxon>
        <taxon>Placobranchoidea</taxon>
        <taxon>Plakobranchidae</taxon>
        <taxon>Elysia</taxon>
    </lineage>
</organism>
<protein>
    <submittedName>
        <fullName evidence="1">Uncharacterized protein</fullName>
    </submittedName>
</protein>
<proteinExistence type="predicted"/>
<reference evidence="1" key="1">
    <citation type="journal article" date="2023" name="G3 (Bethesda)">
        <title>A reference genome for the long-term kleptoplast-retaining sea slug Elysia crispata morphotype clarki.</title>
        <authorList>
            <person name="Eastman K.E."/>
            <person name="Pendleton A.L."/>
            <person name="Shaikh M.A."/>
            <person name="Suttiyut T."/>
            <person name="Ogas R."/>
            <person name="Tomko P."/>
            <person name="Gavelis G."/>
            <person name="Widhalm J.R."/>
            <person name="Wisecaver J.H."/>
        </authorList>
    </citation>
    <scope>NUCLEOTIDE SEQUENCE</scope>
    <source>
        <strain evidence="1">ECLA1</strain>
    </source>
</reference>
<accession>A0AAE0Y2E4</accession>
<dbReference type="AlphaFoldDB" id="A0AAE0Y2E4"/>
<evidence type="ECO:0000313" key="1">
    <source>
        <dbReference type="EMBL" id="KAK3729484.1"/>
    </source>
</evidence>
<sequence>MLRHVIDPVGGCECIKSCRSPRSVPESPYIHADHGPWDNPETTTENMSSRWPLTFGVWLSSAALVTTSCSQPFVSAEWSGRPDKPEENTSSCVYTRDERKVRFLSLLGLDGKINAYFVQIARKLGKTVPDGRFGSARLLVQTLL</sequence>
<evidence type="ECO:0000313" key="2">
    <source>
        <dbReference type="Proteomes" id="UP001283361"/>
    </source>
</evidence>
<comment type="caution">
    <text evidence="1">The sequence shown here is derived from an EMBL/GenBank/DDBJ whole genome shotgun (WGS) entry which is preliminary data.</text>
</comment>
<dbReference type="Proteomes" id="UP001283361">
    <property type="component" value="Unassembled WGS sequence"/>
</dbReference>
<keyword evidence="2" id="KW-1185">Reference proteome</keyword>
<name>A0AAE0Y2E4_9GAST</name>
<gene>
    <name evidence="1" type="ORF">RRG08_043999</name>
</gene>